<name>A0ACB7SFV9_HYAAI</name>
<evidence type="ECO:0000313" key="1">
    <source>
        <dbReference type="EMBL" id="KAH6932032.1"/>
    </source>
</evidence>
<reference evidence="1" key="1">
    <citation type="submission" date="2020-05" db="EMBL/GenBank/DDBJ databases">
        <title>Large-scale comparative analyses of tick genomes elucidate their genetic diversity and vector capacities.</title>
        <authorList>
            <person name="Jia N."/>
            <person name="Wang J."/>
            <person name="Shi W."/>
            <person name="Du L."/>
            <person name="Sun Y."/>
            <person name="Zhan W."/>
            <person name="Jiang J."/>
            <person name="Wang Q."/>
            <person name="Zhang B."/>
            <person name="Ji P."/>
            <person name="Sakyi L.B."/>
            <person name="Cui X."/>
            <person name="Yuan T."/>
            <person name="Jiang B."/>
            <person name="Yang W."/>
            <person name="Lam T.T.-Y."/>
            <person name="Chang Q."/>
            <person name="Ding S."/>
            <person name="Wang X."/>
            <person name="Zhu J."/>
            <person name="Ruan X."/>
            <person name="Zhao L."/>
            <person name="Wei J."/>
            <person name="Que T."/>
            <person name="Du C."/>
            <person name="Cheng J."/>
            <person name="Dai P."/>
            <person name="Han X."/>
            <person name="Huang E."/>
            <person name="Gao Y."/>
            <person name="Liu J."/>
            <person name="Shao H."/>
            <person name="Ye R."/>
            <person name="Li L."/>
            <person name="Wei W."/>
            <person name="Wang X."/>
            <person name="Wang C."/>
            <person name="Yang T."/>
            <person name="Huo Q."/>
            <person name="Li W."/>
            <person name="Guo W."/>
            <person name="Chen H."/>
            <person name="Zhou L."/>
            <person name="Ni X."/>
            <person name="Tian J."/>
            <person name="Zhou Y."/>
            <person name="Sheng Y."/>
            <person name="Liu T."/>
            <person name="Pan Y."/>
            <person name="Xia L."/>
            <person name="Li J."/>
            <person name="Zhao F."/>
            <person name="Cao W."/>
        </authorList>
    </citation>
    <scope>NUCLEOTIDE SEQUENCE</scope>
    <source>
        <strain evidence="1">Hyas-2018</strain>
    </source>
</reference>
<dbReference type="Proteomes" id="UP000821845">
    <property type="component" value="Chromosome 4"/>
</dbReference>
<evidence type="ECO:0000313" key="2">
    <source>
        <dbReference type="Proteomes" id="UP000821845"/>
    </source>
</evidence>
<organism evidence="1 2">
    <name type="scientific">Hyalomma asiaticum</name>
    <name type="common">Tick</name>
    <dbReference type="NCBI Taxonomy" id="266040"/>
    <lineage>
        <taxon>Eukaryota</taxon>
        <taxon>Metazoa</taxon>
        <taxon>Ecdysozoa</taxon>
        <taxon>Arthropoda</taxon>
        <taxon>Chelicerata</taxon>
        <taxon>Arachnida</taxon>
        <taxon>Acari</taxon>
        <taxon>Parasitiformes</taxon>
        <taxon>Ixodida</taxon>
        <taxon>Ixodoidea</taxon>
        <taxon>Ixodidae</taxon>
        <taxon>Hyalomminae</taxon>
        <taxon>Hyalomma</taxon>
    </lineage>
</organism>
<dbReference type="EMBL" id="CM023484">
    <property type="protein sequence ID" value="KAH6932032.1"/>
    <property type="molecule type" value="Genomic_DNA"/>
</dbReference>
<gene>
    <name evidence="1" type="ORF">HPB50_002584</name>
</gene>
<sequence length="68" mass="8033">MTAVFDRTLKFRDRQSRKRKWPPSEVARAFRRPHDSSASVADFTDGMESEDAALIRESDWEIECRRCK</sequence>
<proteinExistence type="predicted"/>
<comment type="caution">
    <text evidence="1">The sequence shown here is derived from an EMBL/GenBank/DDBJ whole genome shotgun (WGS) entry which is preliminary data.</text>
</comment>
<protein>
    <submittedName>
        <fullName evidence="1">Uncharacterized protein</fullName>
    </submittedName>
</protein>
<keyword evidence="2" id="KW-1185">Reference proteome</keyword>
<accession>A0ACB7SFV9</accession>